<keyword evidence="4" id="KW-0479">Metal-binding</keyword>
<feature type="domain" description="TauD/TfdA-like" evidence="10">
    <location>
        <begin position="180"/>
        <end position="425"/>
    </location>
</feature>
<evidence type="ECO:0000259" key="10">
    <source>
        <dbReference type="Pfam" id="PF02668"/>
    </source>
</evidence>
<dbReference type="InterPro" id="IPR038492">
    <property type="entry name" value="GBBH-like_N_sf"/>
</dbReference>
<gene>
    <name evidence="12" type="ORF">Ae201684_010689</name>
</gene>
<keyword evidence="8" id="KW-0408">Iron</keyword>
<protein>
    <recommendedName>
        <fullName evidence="14">Gamma-butyrobetaine dioxygenase</fullName>
    </recommendedName>
</protein>
<keyword evidence="6" id="KW-0223">Dioxygenase</keyword>
<dbReference type="VEuPathDB" id="FungiDB:AeMF1_006349"/>
<dbReference type="Proteomes" id="UP000481153">
    <property type="component" value="Unassembled WGS sequence"/>
</dbReference>
<evidence type="ECO:0000313" key="12">
    <source>
        <dbReference type="EMBL" id="KAF0732036.1"/>
    </source>
</evidence>
<evidence type="ECO:0000256" key="4">
    <source>
        <dbReference type="ARBA" id="ARBA00022723"/>
    </source>
</evidence>
<dbReference type="PANTHER" id="PTHR10696">
    <property type="entry name" value="GAMMA-BUTYROBETAINE HYDROXYLASE-RELATED"/>
    <property type="match status" value="1"/>
</dbReference>
<sequence>MNALRYTINRSSLFRSQAAKYSTRFKFPKAASPRWTGTMAATQLPEYTQPLFVPNLQPSSNPQVGVNDIKTNAEFIEIQWADGQKSHFHHIWLRDNCTCEKCRHPIAEERMLDTLAISLSIQPSKVSCTKTYLEVHWKDSDQHTHVSRYPFEFLQEHCFARQSSRDTPPYEEHLWDVAAIEANMPRMKYNDVMQGDAGLLEWLTLLNSYGFTIMDDVPQDGLHHVSERIGPVRNTFWGPTWSVQSEPKPMNLSMTSHELHPHTDFGWSEAPPGLQFLHCLAFQSPDTTGGESTLVDGYAVAEHLRQNHPDAFDLLSQVAIPHAFSSENLWFQHSAPIISCDPTTRAVRDIRFNQANRSPLQIASHLIRPYYEALHLWTRATRSSEHLLRFRLREGQLLVFNNRRLLHGRHGYNAERTWRHLRGCYMDLEDYKSKLKTLQRQQVRCFATHRYVRPSSDESGPFDPGYDSYNTKFVADALEGVQTMIASGDRYADGSRLKDVVEAKAAAFRNLEEGTKADYVYQCSLYDHDVKTNLVPRLQGMLRKLEGDHIRLGTGAQVDLFEHSLQCATRAQEDGVDEEMVVCALLHDVGEMLSPCNHGEIAGAILRPYVSPERYWMLAHHEIFQGYYYFHHVGGDRHRRDEFRDHPCFEMTVDFCHKYDQAAFDPSYESYPLRFFEPMMKRVLSRKAYWFQPDHPKLGCVTGTTLS</sequence>
<evidence type="ECO:0000256" key="2">
    <source>
        <dbReference type="ARBA" id="ARBA00001961"/>
    </source>
</evidence>
<feature type="domain" description="Gamma-butyrobetaine hydroxylase-like N-terminal" evidence="11">
    <location>
        <begin position="70"/>
        <end position="154"/>
    </location>
</feature>
<dbReference type="Gene3D" id="1.10.3210.10">
    <property type="entry name" value="Hypothetical protein af1432"/>
    <property type="match status" value="1"/>
</dbReference>
<dbReference type="SUPFAM" id="SSF51197">
    <property type="entry name" value="Clavaminate synthase-like"/>
    <property type="match status" value="1"/>
</dbReference>
<dbReference type="InterPro" id="IPR003819">
    <property type="entry name" value="TauD/TfdA-like"/>
</dbReference>
<dbReference type="AlphaFoldDB" id="A0A6G0WWT6"/>
<keyword evidence="5" id="KW-0124">Carnitine biosynthesis</keyword>
<dbReference type="Gene3D" id="3.60.130.10">
    <property type="entry name" value="Clavaminate synthase-like"/>
    <property type="match status" value="1"/>
</dbReference>
<dbReference type="GO" id="GO:0046872">
    <property type="term" value="F:metal ion binding"/>
    <property type="evidence" value="ECO:0007669"/>
    <property type="project" value="UniProtKB-KW"/>
</dbReference>
<dbReference type="InterPro" id="IPR042098">
    <property type="entry name" value="TauD-like_sf"/>
</dbReference>
<keyword evidence="13" id="KW-1185">Reference proteome</keyword>
<dbReference type="Pfam" id="PF02668">
    <property type="entry name" value="TauD"/>
    <property type="match status" value="1"/>
</dbReference>
<feature type="domain" description="HD" evidence="9">
    <location>
        <begin position="561"/>
        <end position="627"/>
    </location>
</feature>
<dbReference type="Pfam" id="PF06155">
    <property type="entry name" value="GBBH-like_N"/>
    <property type="match status" value="1"/>
</dbReference>
<dbReference type="GO" id="GO:0005739">
    <property type="term" value="C:mitochondrion"/>
    <property type="evidence" value="ECO:0007669"/>
    <property type="project" value="TreeGrafter"/>
</dbReference>
<dbReference type="SUPFAM" id="SSF109604">
    <property type="entry name" value="HD-domain/PDEase-like"/>
    <property type="match status" value="1"/>
</dbReference>
<evidence type="ECO:0000313" key="13">
    <source>
        <dbReference type="Proteomes" id="UP000481153"/>
    </source>
</evidence>
<accession>A0A6G0WWT6</accession>
<comment type="caution">
    <text evidence="12">The sequence shown here is derived from an EMBL/GenBank/DDBJ whole genome shotgun (WGS) entry which is preliminary data.</text>
</comment>
<dbReference type="FunFam" id="3.60.130.10:FF:000001">
    <property type="entry name" value="Trimethyllysine dioxygenase, mitochondrial"/>
    <property type="match status" value="1"/>
</dbReference>
<keyword evidence="7" id="KW-0560">Oxidoreductase</keyword>
<dbReference type="FunFam" id="3.30.2020.30:FF:000002">
    <property type="entry name" value="Putative gamma-butyrobetaine dioxygenase"/>
    <property type="match status" value="1"/>
</dbReference>
<evidence type="ECO:0000256" key="6">
    <source>
        <dbReference type="ARBA" id="ARBA00022964"/>
    </source>
</evidence>
<evidence type="ECO:0000256" key="3">
    <source>
        <dbReference type="ARBA" id="ARBA00008654"/>
    </source>
</evidence>
<evidence type="ECO:0000256" key="8">
    <source>
        <dbReference type="ARBA" id="ARBA00023004"/>
    </source>
</evidence>
<evidence type="ECO:0000256" key="7">
    <source>
        <dbReference type="ARBA" id="ARBA00023002"/>
    </source>
</evidence>
<comment type="cofactor">
    <cofactor evidence="2">
        <name>L-ascorbate</name>
        <dbReference type="ChEBI" id="CHEBI:38290"/>
    </cofactor>
</comment>
<reference evidence="12 13" key="1">
    <citation type="submission" date="2019-07" db="EMBL/GenBank/DDBJ databases">
        <title>Genomics analysis of Aphanomyces spp. identifies a new class of oomycete effector associated with host adaptation.</title>
        <authorList>
            <person name="Gaulin E."/>
        </authorList>
    </citation>
    <scope>NUCLEOTIDE SEQUENCE [LARGE SCALE GENOMIC DNA]</scope>
    <source>
        <strain evidence="12 13">ATCC 201684</strain>
    </source>
</reference>
<organism evidence="12 13">
    <name type="scientific">Aphanomyces euteiches</name>
    <dbReference type="NCBI Taxonomy" id="100861"/>
    <lineage>
        <taxon>Eukaryota</taxon>
        <taxon>Sar</taxon>
        <taxon>Stramenopiles</taxon>
        <taxon>Oomycota</taxon>
        <taxon>Saprolegniomycetes</taxon>
        <taxon>Saprolegniales</taxon>
        <taxon>Verrucalvaceae</taxon>
        <taxon>Aphanomyces</taxon>
    </lineage>
</organism>
<evidence type="ECO:0000256" key="5">
    <source>
        <dbReference type="ARBA" id="ARBA00022873"/>
    </source>
</evidence>
<dbReference type="InterPro" id="IPR006674">
    <property type="entry name" value="HD_domain"/>
</dbReference>
<dbReference type="PANTHER" id="PTHR10696:SF25">
    <property type="entry name" value="OXIDOREDUCTASE AIM17-RELATED"/>
    <property type="match status" value="1"/>
</dbReference>
<dbReference type="EMBL" id="VJMJ01000137">
    <property type="protein sequence ID" value="KAF0732036.1"/>
    <property type="molecule type" value="Genomic_DNA"/>
</dbReference>
<name>A0A6G0WWT6_9STRA</name>
<proteinExistence type="inferred from homology"/>
<dbReference type="Pfam" id="PF01966">
    <property type="entry name" value="HD"/>
    <property type="match status" value="1"/>
</dbReference>
<evidence type="ECO:0000259" key="11">
    <source>
        <dbReference type="Pfam" id="PF06155"/>
    </source>
</evidence>
<dbReference type="InterPro" id="IPR010376">
    <property type="entry name" value="GBBH-like_N"/>
</dbReference>
<evidence type="ECO:0008006" key="14">
    <source>
        <dbReference type="Google" id="ProtNLM"/>
    </source>
</evidence>
<dbReference type="Gene3D" id="3.30.2020.30">
    <property type="match status" value="1"/>
</dbReference>
<evidence type="ECO:0000259" key="9">
    <source>
        <dbReference type="Pfam" id="PF01966"/>
    </source>
</evidence>
<dbReference type="InterPro" id="IPR050411">
    <property type="entry name" value="AlphaKG_dependent_hydroxylases"/>
</dbReference>
<comment type="similarity">
    <text evidence="3">Belongs to the gamma-BBH/TMLD family.</text>
</comment>
<dbReference type="GO" id="GO:0016706">
    <property type="term" value="F:2-oxoglutarate-dependent dioxygenase activity"/>
    <property type="evidence" value="ECO:0007669"/>
    <property type="project" value="UniProtKB-ARBA"/>
</dbReference>
<evidence type="ECO:0000256" key="1">
    <source>
        <dbReference type="ARBA" id="ARBA00001954"/>
    </source>
</evidence>
<dbReference type="CDD" id="cd00250">
    <property type="entry name" value="CAS_like"/>
    <property type="match status" value="1"/>
</dbReference>
<comment type="cofactor">
    <cofactor evidence="1">
        <name>Fe(2+)</name>
        <dbReference type="ChEBI" id="CHEBI:29033"/>
    </cofactor>
</comment>
<dbReference type="GO" id="GO:0045329">
    <property type="term" value="P:carnitine biosynthetic process"/>
    <property type="evidence" value="ECO:0007669"/>
    <property type="project" value="UniProtKB-KW"/>
</dbReference>